<keyword evidence="1" id="KW-0472">Membrane</keyword>
<feature type="transmembrane region" description="Helical" evidence="1">
    <location>
        <begin position="107"/>
        <end position="127"/>
    </location>
</feature>
<accession>A0ABY7GXV2</accession>
<evidence type="ECO:0000313" key="3">
    <source>
        <dbReference type="Proteomes" id="UP001164459"/>
    </source>
</evidence>
<dbReference type="RefSeq" id="WP_269034135.1">
    <property type="nucleotide sequence ID" value="NZ_CP114040.1"/>
</dbReference>
<protein>
    <submittedName>
        <fullName evidence="2">DUF4184 family protein</fullName>
    </submittedName>
</protein>
<proteinExistence type="predicted"/>
<keyword evidence="1" id="KW-0812">Transmembrane</keyword>
<feature type="transmembrane region" description="Helical" evidence="1">
    <location>
        <begin position="62"/>
        <end position="86"/>
    </location>
</feature>
<reference evidence="2" key="1">
    <citation type="submission" date="2022-11" db="EMBL/GenBank/DDBJ databases">
        <title>Minimal conservation of predation-associated metabolite biosynthetic gene clusters underscores biosynthetic potential of Myxococcota including descriptions for ten novel species: Archangium lansinium sp. nov., Myxococcus landrumus sp. nov., Nannocystis bai.</title>
        <authorList>
            <person name="Ahearne A."/>
            <person name="Stevens C."/>
            <person name="Dowd S."/>
        </authorList>
    </citation>
    <scope>NUCLEOTIDE SEQUENCE</scope>
    <source>
        <strain evidence="2">Fl3</strain>
    </source>
</reference>
<sequence>MPLTFPSHAAAVLPLLHLPGARRLPASALVLGSTAPDLVYLVGTLGAAAHHPRGLISSCLPAGLLAFLYVEALLLPIVGPWLVATSPARARPIVARLLGPRPLPRTLGAWLLVLLALLVGAATHQLWDGFTHAWMWPARALYPATTVSLLGHPVLLSRVLQHLSSVLGLVVVLAYLRRTTAPAPATSEPGERSDAARRLLVLLAAPLLAACVAACMQLRDPHPRLTRALWDAAWSATAWFALLLGLECLGLRLRRGSR</sequence>
<dbReference type="Pfam" id="PF13803">
    <property type="entry name" value="DUF4184"/>
    <property type="match status" value="1"/>
</dbReference>
<dbReference type="InterPro" id="IPR025238">
    <property type="entry name" value="DUF4184"/>
</dbReference>
<keyword evidence="1" id="KW-1133">Transmembrane helix</keyword>
<feature type="transmembrane region" description="Helical" evidence="1">
    <location>
        <begin position="232"/>
        <end position="253"/>
    </location>
</feature>
<dbReference type="Proteomes" id="UP001164459">
    <property type="component" value="Chromosome"/>
</dbReference>
<gene>
    <name evidence="2" type="ORF">O0S08_36790</name>
</gene>
<name>A0ABY7GXV2_9BACT</name>
<evidence type="ECO:0000256" key="1">
    <source>
        <dbReference type="SAM" id="Phobius"/>
    </source>
</evidence>
<dbReference type="EMBL" id="CP114040">
    <property type="protein sequence ID" value="WAS91773.1"/>
    <property type="molecule type" value="Genomic_DNA"/>
</dbReference>
<evidence type="ECO:0000313" key="2">
    <source>
        <dbReference type="EMBL" id="WAS91773.1"/>
    </source>
</evidence>
<feature type="transmembrane region" description="Helical" evidence="1">
    <location>
        <begin position="159"/>
        <end position="178"/>
    </location>
</feature>
<feature type="transmembrane region" description="Helical" evidence="1">
    <location>
        <begin position="199"/>
        <end position="220"/>
    </location>
</feature>
<keyword evidence="3" id="KW-1185">Reference proteome</keyword>
<organism evidence="2 3">
    <name type="scientific">Nannocystis punicea</name>
    <dbReference type="NCBI Taxonomy" id="2995304"/>
    <lineage>
        <taxon>Bacteria</taxon>
        <taxon>Pseudomonadati</taxon>
        <taxon>Myxococcota</taxon>
        <taxon>Polyangia</taxon>
        <taxon>Nannocystales</taxon>
        <taxon>Nannocystaceae</taxon>
        <taxon>Nannocystis</taxon>
    </lineage>
</organism>